<dbReference type="SUPFAM" id="SSF48452">
    <property type="entry name" value="TPR-like"/>
    <property type="match status" value="1"/>
</dbReference>
<dbReference type="InterPro" id="IPR011990">
    <property type="entry name" value="TPR-like_helical_dom_sf"/>
</dbReference>
<dbReference type="EMBL" id="JAAGOB010000005">
    <property type="protein sequence ID" value="NED95853.1"/>
    <property type="molecule type" value="Genomic_DNA"/>
</dbReference>
<evidence type="ECO:0000313" key="2">
    <source>
        <dbReference type="Proteomes" id="UP000469185"/>
    </source>
</evidence>
<comment type="caution">
    <text evidence="1">The sequence shown here is derived from an EMBL/GenBank/DDBJ whole genome shotgun (WGS) entry which is preliminary data.</text>
</comment>
<dbReference type="Proteomes" id="UP000469185">
    <property type="component" value="Unassembled WGS sequence"/>
</dbReference>
<dbReference type="AlphaFoldDB" id="A0A6N9YLI2"/>
<dbReference type="RefSeq" id="WP_163818620.1">
    <property type="nucleotide sequence ID" value="NZ_JAAGOB010000005.1"/>
</dbReference>
<keyword evidence="2" id="KW-1185">Reference proteome</keyword>
<proteinExistence type="predicted"/>
<sequence>MDATSINALCEQRGWSRARLIHELRRVASVRRESLPSDESLLRMVREWANGRRGLSTFYAELLTDVFGVRFGTGKVEHNGSPDDKPTPAAEQADELKRRLDAATTIDDSLVALFEAQTQSLRLLDRQLGAANLLAQTEAHVEQMSALLRYSLPGAQRTVLAAAVAEAAALAGWQALDLGDPAAAWQHHETAKAAARESGSAAILAHVTAQQAFALLDLDQPHDARAVVLHAEEAARGQLPPLLSSWLSAARAEAAAACGDDWQARQALDQAAHLLPDDAADPELPFLVLDEVHLLRWQGHCLARLGSADAIDQLSDALRDLDSSFTRAAAGLHCDIALAHAVRGDLALATSQAQEASRLAAQTGSVRQRRRIKSFLSREPDPGH</sequence>
<protein>
    <recommendedName>
        <fullName evidence="3">XRE family transcriptional regulator</fullName>
    </recommendedName>
</protein>
<gene>
    <name evidence="1" type="ORF">G1H11_11075</name>
</gene>
<reference evidence="1 2" key="1">
    <citation type="submission" date="2020-02" db="EMBL/GenBank/DDBJ databases">
        <authorList>
            <person name="Li X.-J."/>
            <person name="Feng X.-M."/>
        </authorList>
    </citation>
    <scope>NUCLEOTIDE SEQUENCE [LARGE SCALE GENOMIC DNA]</scope>
    <source>
        <strain evidence="1 2">CGMCC 4.7225</strain>
    </source>
</reference>
<evidence type="ECO:0008006" key="3">
    <source>
        <dbReference type="Google" id="ProtNLM"/>
    </source>
</evidence>
<evidence type="ECO:0000313" key="1">
    <source>
        <dbReference type="EMBL" id="NED95853.1"/>
    </source>
</evidence>
<name>A0A6N9YLI2_9ACTN</name>
<accession>A0A6N9YLI2</accession>
<organism evidence="1 2">
    <name type="scientific">Phytoactinopolyspora alkaliphila</name>
    <dbReference type="NCBI Taxonomy" id="1783498"/>
    <lineage>
        <taxon>Bacteria</taxon>
        <taxon>Bacillati</taxon>
        <taxon>Actinomycetota</taxon>
        <taxon>Actinomycetes</taxon>
        <taxon>Jiangellales</taxon>
        <taxon>Jiangellaceae</taxon>
        <taxon>Phytoactinopolyspora</taxon>
    </lineage>
</organism>